<dbReference type="InterPro" id="IPR036397">
    <property type="entry name" value="RNaseH_sf"/>
</dbReference>
<sequence>PPYSPDLNLQEYFSWALKMKLQEIAPFIKLEKNPERVEALLAEWLPRAYVLVEKPSLEALRKSMPQRLAGVIQAGG</sequence>
<organism evidence="1 2">
    <name type="scientific">Macrophomina phaseolina</name>
    <dbReference type="NCBI Taxonomy" id="35725"/>
    <lineage>
        <taxon>Eukaryota</taxon>
        <taxon>Fungi</taxon>
        <taxon>Dikarya</taxon>
        <taxon>Ascomycota</taxon>
        <taxon>Pezizomycotina</taxon>
        <taxon>Dothideomycetes</taxon>
        <taxon>Dothideomycetes incertae sedis</taxon>
        <taxon>Botryosphaeriales</taxon>
        <taxon>Botryosphaeriaceae</taxon>
        <taxon>Macrophomina</taxon>
    </lineage>
</organism>
<feature type="non-terminal residue" evidence="1">
    <location>
        <position position="76"/>
    </location>
</feature>
<protein>
    <recommendedName>
        <fullName evidence="3">Transposase</fullName>
    </recommendedName>
</protein>
<dbReference type="Proteomes" id="UP000774617">
    <property type="component" value="Unassembled WGS sequence"/>
</dbReference>
<gene>
    <name evidence="1" type="ORF">B0J12DRAFT_544753</name>
</gene>
<evidence type="ECO:0008006" key="3">
    <source>
        <dbReference type="Google" id="ProtNLM"/>
    </source>
</evidence>
<proteinExistence type="predicted"/>
<comment type="caution">
    <text evidence="1">The sequence shown here is derived from an EMBL/GenBank/DDBJ whole genome shotgun (WGS) entry which is preliminary data.</text>
</comment>
<evidence type="ECO:0000313" key="1">
    <source>
        <dbReference type="EMBL" id="KAH7042213.1"/>
    </source>
</evidence>
<name>A0ABQ8G1R6_9PEZI</name>
<accession>A0ABQ8G1R6</accession>
<dbReference type="EMBL" id="JAGTJR010000026">
    <property type="protein sequence ID" value="KAH7042213.1"/>
    <property type="molecule type" value="Genomic_DNA"/>
</dbReference>
<evidence type="ECO:0000313" key="2">
    <source>
        <dbReference type="Proteomes" id="UP000774617"/>
    </source>
</evidence>
<dbReference type="Gene3D" id="3.30.420.10">
    <property type="entry name" value="Ribonuclease H-like superfamily/Ribonuclease H"/>
    <property type="match status" value="1"/>
</dbReference>
<keyword evidence="2" id="KW-1185">Reference proteome</keyword>
<feature type="non-terminal residue" evidence="1">
    <location>
        <position position="1"/>
    </location>
</feature>
<reference evidence="1 2" key="1">
    <citation type="journal article" date="2021" name="Nat. Commun.">
        <title>Genetic determinants of endophytism in the Arabidopsis root mycobiome.</title>
        <authorList>
            <person name="Mesny F."/>
            <person name="Miyauchi S."/>
            <person name="Thiergart T."/>
            <person name="Pickel B."/>
            <person name="Atanasova L."/>
            <person name="Karlsson M."/>
            <person name="Huettel B."/>
            <person name="Barry K.W."/>
            <person name="Haridas S."/>
            <person name="Chen C."/>
            <person name="Bauer D."/>
            <person name="Andreopoulos W."/>
            <person name="Pangilinan J."/>
            <person name="LaButti K."/>
            <person name="Riley R."/>
            <person name="Lipzen A."/>
            <person name="Clum A."/>
            <person name="Drula E."/>
            <person name="Henrissat B."/>
            <person name="Kohler A."/>
            <person name="Grigoriev I.V."/>
            <person name="Martin F.M."/>
            <person name="Hacquard S."/>
        </authorList>
    </citation>
    <scope>NUCLEOTIDE SEQUENCE [LARGE SCALE GENOMIC DNA]</scope>
    <source>
        <strain evidence="1 2">MPI-SDFR-AT-0080</strain>
    </source>
</reference>